<sequence>MTTLAERMTALDPAAGHAALRRAAAAIVARTVGHDLAVWATVDPATVMTTSCVLHGAERDEQLEGEVFAHEYGAAPDVLRFTELLDGPLVGTVRTATGGDPGRSARHRETLAPRGFTDHLRMVLHDGRTPWGAVELLRAGGSFTDDEIAAVAAAGRPVALALREAMIAGRAAGGDIGADPTLAPLDVEGSGLVVCGPDGRVAEVSEEARALLGDDGRLPPVVAALAAGRRGRTTGPRAVHAPTAGGRWLRFTATALGARVAVVVDPIRPGRLADLVARARGLSQREQEVLGQLALGRSNRRIARELGLSEWTVQDHVKAVLAKFGVSGRSELQAALFLGTYAGSHAG</sequence>
<proteinExistence type="predicted"/>
<evidence type="ECO:0000256" key="3">
    <source>
        <dbReference type="ARBA" id="ARBA00023163"/>
    </source>
</evidence>
<dbReference type="RefSeq" id="WP_337711359.1">
    <property type="nucleotide sequence ID" value="NZ_JBBEGL010000001.1"/>
</dbReference>
<dbReference type="PROSITE" id="PS00622">
    <property type="entry name" value="HTH_LUXR_1"/>
    <property type="match status" value="1"/>
</dbReference>
<dbReference type="EMBL" id="JBBEGL010000001">
    <property type="protein sequence ID" value="MEJ2884857.1"/>
    <property type="molecule type" value="Genomic_DNA"/>
</dbReference>
<dbReference type="PRINTS" id="PR00038">
    <property type="entry name" value="HTHLUXR"/>
</dbReference>
<dbReference type="Proteomes" id="UP001370100">
    <property type="component" value="Unassembled WGS sequence"/>
</dbReference>
<comment type="caution">
    <text evidence="5">The sequence shown here is derived from an EMBL/GenBank/DDBJ whole genome shotgun (WGS) entry which is preliminary data.</text>
</comment>
<dbReference type="InterPro" id="IPR016032">
    <property type="entry name" value="Sig_transdc_resp-reg_C-effctor"/>
</dbReference>
<dbReference type="PANTHER" id="PTHR44688:SF16">
    <property type="entry name" value="DNA-BINDING TRANSCRIPTIONAL ACTIVATOR DEVR_DOSR"/>
    <property type="match status" value="1"/>
</dbReference>
<keyword evidence="2" id="KW-0238">DNA-binding</keyword>
<keyword evidence="3" id="KW-0804">Transcription</keyword>
<evidence type="ECO:0000313" key="5">
    <source>
        <dbReference type="EMBL" id="MEJ2884857.1"/>
    </source>
</evidence>
<keyword evidence="1" id="KW-0805">Transcription regulation</keyword>
<feature type="domain" description="HTH luxR-type" evidence="4">
    <location>
        <begin position="275"/>
        <end position="340"/>
    </location>
</feature>
<accession>A0ABU8MYQ4</accession>
<gene>
    <name evidence="5" type="ORF">WCD41_00230</name>
</gene>
<dbReference type="InterPro" id="IPR000792">
    <property type="entry name" value="Tscrpt_reg_LuxR_C"/>
</dbReference>
<dbReference type="Gene3D" id="1.10.10.10">
    <property type="entry name" value="Winged helix-like DNA-binding domain superfamily/Winged helix DNA-binding domain"/>
    <property type="match status" value="1"/>
</dbReference>
<dbReference type="SMART" id="SM00421">
    <property type="entry name" value="HTH_LUXR"/>
    <property type="match status" value="1"/>
</dbReference>
<organism evidence="5 6">
    <name type="scientific">Actinomycetospora aeridis</name>
    <dbReference type="NCBI Taxonomy" id="3129231"/>
    <lineage>
        <taxon>Bacteria</taxon>
        <taxon>Bacillati</taxon>
        <taxon>Actinomycetota</taxon>
        <taxon>Actinomycetes</taxon>
        <taxon>Pseudonocardiales</taxon>
        <taxon>Pseudonocardiaceae</taxon>
        <taxon>Actinomycetospora</taxon>
    </lineage>
</organism>
<reference evidence="5 6" key="1">
    <citation type="submission" date="2024-03" db="EMBL/GenBank/DDBJ databases">
        <title>Actinomycetospora sp. OC33-EN06, a novel actinomycete isolated from wild orchid (Aerides multiflora).</title>
        <authorList>
            <person name="Suriyachadkun C."/>
        </authorList>
    </citation>
    <scope>NUCLEOTIDE SEQUENCE [LARGE SCALE GENOMIC DNA]</scope>
    <source>
        <strain evidence="5 6">OC33-EN06</strain>
    </source>
</reference>
<dbReference type="PROSITE" id="PS50043">
    <property type="entry name" value="HTH_LUXR_2"/>
    <property type="match status" value="1"/>
</dbReference>
<name>A0ABU8MYQ4_9PSEU</name>
<protein>
    <submittedName>
        <fullName evidence="5">LuxR C-terminal-related transcriptional regulator</fullName>
    </submittedName>
</protein>
<evidence type="ECO:0000256" key="1">
    <source>
        <dbReference type="ARBA" id="ARBA00023015"/>
    </source>
</evidence>
<dbReference type="Pfam" id="PF00196">
    <property type="entry name" value="GerE"/>
    <property type="match status" value="1"/>
</dbReference>
<evidence type="ECO:0000259" key="4">
    <source>
        <dbReference type="PROSITE" id="PS50043"/>
    </source>
</evidence>
<evidence type="ECO:0000313" key="6">
    <source>
        <dbReference type="Proteomes" id="UP001370100"/>
    </source>
</evidence>
<evidence type="ECO:0000256" key="2">
    <source>
        <dbReference type="ARBA" id="ARBA00023125"/>
    </source>
</evidence>
<dbReference type="CDD" id="cd06170">
    <property type="entry name" value="LuxR_C_like"/>
    <property type="match status" value="1"/>
</dbReference>
<keyword evidence="6" id="KW-1185">Reference proteome</keyword>
<dbReference type="SUPFAM" id="SSF46894">
    <property type="entry name" value="C-terminal effector domain of the bipartite response regulators"/>
    <property type="match status" value="1"/>
</dbReference>
<dbReference type="PANTHER" id="PTHR44688">
    <property type="entry name" value="DNA-BINDING TRANSCRIPTIONAL ACTIVATOR DEVR_DOSR"/>
    <property type="match status" value="1"/>
</dbReference>
<dbReference type="InterPro" id="IPR036388">
    <property type="entry name" value="WH-like_DNA-bd_sf"/>
</dbReference>